<evidence type="ECO:0000313" key="1">
    <source>
        <dbReference type="EMBL" id="KAG9395291.1"/>
    </source>
</evidence>
<proteinExistence type="predicted"/>
<gene>
    <name evidence="1" type="ORF">J8273_0520</name>
</gene>
<dbReference type="Proteomes" id="UP000717585">
    <property type="component" value="Unassembled WGS sequence"/>
</dbReference>
<name>A0A8J6E386_9EUKA</name>
<accession>A0A8J6E386</accession>
<evidence type="ECO:0000313" key="2">
    <source>
        <dbReference type="Proteomes" id="UP000717585"/>
    </source>
</evidence>
<sequence length="197" mass="22371">MNSGLDQKLEKIGAAIDAIETANSKLLETGVTETPLQLKTQLRSLVVQKANLMIDQFLNESNEDAPDEASKWTFVSRCTPKLYVPKAKTEKTERGCRFHAGATDHSTERCAIVRSRDFPRNVSQTILEKHVTLCGNKNVTPMPEVVEELERRKEKRDATHPDPMEAGQDRLAEVEEAFTAEEYGFTYDTYDDDEWFD</sequence>
<organism evidence="1 2">
    <name type="scientific">Carpediemonas membranifera</name>
    <dbReference type="NCBI Taxonomy" id="201153"/>
    <lineage>
        <taxon>Eukaryota</taxon>
        <taxon>Metamonada</taxon>
        <taxon>Carpediemonas-like organisms</taxon>
        <taxon>Carpediemonas</taxon>
    </lineage>
</organism>
<dbReference type="EMBL" id="JAHDYR010000012">
    <property type="protein sequence ID" value="KAG9395291.1"/>
    <property type="molecule type" value="Genomic_DNA"/>
</dbReference>
<dbReference type="AlphaFoldDB" id="A0A8J6E386"/>
<comment type="caution">
    <text evidence="1">The sequence shown here is derived from an EMBL/GenBank/DDBJ whole genome shotgun (WGS) entry which is preliminary data.</text>
</comment>
<keyword evidence="2" id="KW-1185">Reference proteome</keyword>
<protein>
    <submittedName>
        <fullName evidence="1">Uncharacterized protein</fullName>
    </submittedName>
</protein>
<reference evidence="1" key="1">
    <citation type="submission" date="2021-05" db="EMBL/GenBank/DDBJ databases">
        <title>A free-living protist that lacks canonical eukaryotic 1 DNA replication and segregation systems.</title>
        <authorList>
            <person name="Salas-Leiva D.E."/>
            <person name="Tromer E.C."/>
            <person name="Curtis B.A."/>
            <person name="Jerlstrom-Hultqvist J."/>
            <person name="Kolisko M."/>
            <person name="Yi Z."/>
            <person name="Salas-Leiva J.S."/>
            <person name="Gallot-Lavallee L."/>
            <person name="Kops G.J.P.L."/>
            <person name="Archibald J.M."/>
            <person name="Simpson A.G.B."/>
            <person name="Roger A.J."/>
        </authorList>
    </citation>
    <scope>NUCLEOTIDE SEQUENCE</scope>
    <source>
        <strain evidence="1">BICM</strain>
    </source>
</reference>